<proteinExistence type="inferred from homology"/>
<dbReference type="AlphaFoldDB" id="A0A0S2DB15"/>
<evidence type="ECO:0000256" key="6">
    <source>
        <dbReference type="ARBA" id="ARBA00022968"/>
    </source>
</evidence>
<dbReference type="PATRIC" id="fig|69.6.peg.288"/>
<keyword evidence="6" id="KW-0735">Signal-anchor</keyword>
<gene>
    <name evidence="10" type="ORF">GLE_0289</name>
</gene>
<keyword evidence="9" id="KW-0472">Membrane</keyword>
<evidence type="ECO:0000256" key="8">
    <source>
        <dbReference type="ARBA" id="ARBA00023008"/>
    </source>
</evidence>
<reference evidence="10 11" key="1">
    <citation type="submission" date="2015-11" db="EMBL/GenBank/DDBJ databases">
        <title>Genome sequences of Lysobacter enzymogenes strain C3 and Lysobacter antibioticus ATCC 29479.</title>
        <authorList>
            <person name="Kobayashi D.Y."/>
        </authorList>
    </citation>
    <scope>NUCLEOTIDE SEQUENCE [LARGE SCALE GENOMIC DNA]</scope>
    <source>
        <strain evidence="10 11">C3</strain>
    </source>
</reference>
<dbReference type="KEGG" id="lez:GLE_0289"/>
<dbReference type="PANTHER" id="PTHR21320:SF3">
    <property type="entry name" value="CYTOCHROME C OXIDASE ASSEMBLY PROTEIN COX11, MITOCHONDRIAL-RELATED"/>
    <property type="match status" value="1"/>
</dbReference>
<evidence type="ECO:0000256" key="9">
    <source>
        <dbReference type="ARBA" id="ARBA00023136"/>
    </source>
</evidence>
<evidence type="ECO:0000313" key="10">
    <source>
        <dbReference type="EMBL" id="ALN55647.1"/>
    </source>
</evidence>
<keyword evidence="8" id="KW-0186">Copper</keyword>
<evidence type="ECO:0000256" key="7">
    <source>
        <dbReference type="ARBA" id="ARBA00022989"/>
    </source>
</evidence>
<protein>
    <recommendedName>
        <fullName evidence="4">Cytochrome c oxidase assembly protein CtaG</fullName>
    </recommendedName>
</protein>
<sequence length="211" mass="22945">MSAARDPRESPSQDLAETRRQASPKMVKLMVGVALGAFAFTFALVPLYRIACEKVFGIRLERGVAEADVGGRAVGDRIVTVQFDGSVNSKLPWEFRPHVISMKVRPGEQYETTYYARNTSDAAIVGSASPSVAPARASGYFNKTECFCFTAQTLQAGESREMPVRFIVDPNLPEGVETLTLSYTFFKNDVLTARLQQGAVSKTPSSPLAAP</sequence>
<evidence type="ECO:0000256" key="4">
    <source>
        <dbReference type="ARBA" id="ARBA00015384"/>
    </source>
</evidence>
<dbReference type="STRING" id="69.GLE_0289"/>
<dbReference type="Proteomes" id="UP000061569">
    <property type="component" value="Chromosome"/>
</dbReference>
<keyword evidence="7" id="KW-1133">Transmembrane helix</keyword>
<dbReference type="EMBL" id="CP013140">
    <property type="protein sequence ID" value="ALN55647.1"/>
    <property type="molecule type" value="Genomic_DNA"/>
</dbReference>
<evidence type="ECO:0000313" key="11">
    <source>
        <dbReference type="Proteomes" id="UP000061569"/>
    </source>
</evidence>
<dbReference type="PANTHER" id="PTHR21320">
    <property type="entry name" value="CYTOCHROME C OXIDASE ASSEMBLY PROTEIN COX11-RELATED"/>
    <property type="match status" value="1"/>
</dbReference>
<dbReference type="GO" id="GO:0005886">
    <property type="term" value="C:plasma membrane"/>
    <property type="evidence" value="ECO:0007669"/>
    <property type="project" value="UniProtKB-SubCell"/>
</dbReference>
<evidence type="ECO:0000256" key="3">
    <source>
        <dbReference type="ARBA" id="ARBA00009620"/>
    </source>
</evidence>
<evidence type="ECO:0000256" key="5">
    <source>
        <dbReference type="ARBA" id="ARBA00022692"/>
    </source>
</evidence>
<comment type="function">
    <text evidence="1">Exerts its effect at some terminal stage of cytochrome c oxidase synthesis, probably by being involved in the insertion of the copper B into subunit I.</text>
</comment>
<comment type="similarity">
    <text evidence="3">Belongs to the COX11/CtaG family.</text>
</comment>
<dbReference type="SUPFAM" id="SSF110111">
    <property type="entry name" value="Ctag/Cox11"/>
    <property type="match status" value="1"/>
</dbReference>
<dbReference type="InterPro" id="IPR007533">
    <property type="entry name" value="Cyt_c_oxidase_assmbl_CtaG"/>
</dbReference>
<name>A0A0S2DB15_LYSEN</name>
<dbReference type="GO" id="GO:0005507">
    <property type="term" value="F:copper ion binding"/>
    <property type="evidence" value="ECO:0007669"/>
    <property type="project" value="InterPro"/>
</dbReference>
<accession>A0A0S2DB15</accession>
<dbReference type="NCBIfam" id="NF003465">
    <property type="entry name" value="PRK05089.1"/>
    <property type="match status" value="1"/>
</dbReference>
<dbReference type="Gene3D" id="2.60.370.10">
    <property type="entry name" value="Ctag/Cox11"/>
    <property type="match status" value="1"/>
</dbReference>
<evidence type="ECO:0000256" key="1">
    <source>
        <dbReference type="ARBA" id="ARBA00004007"/>
    </source>
</evidence>
<comment type="subcellular location">
    <subcellularLocation>
        <location evidence="2">Cell inner membrane</location>
        <topology evidence="2">Single-pass type II membrane protein</topology>
        <orientation evidence="2">Periplasmic side</orientation>
    </subcellularLocation>
</comment>
<evidence type="ECO:0000256" key="2">
    <source>
        <dbReference type="ARBA" id="ARBA00004382"/>
    </source>
</evidence>
<dbReference type="InterPro" id="IPR023471">
    <property type="entry name" value="CtaG/Cox11_dom_sf"/>
</dbReference>
<organism evidence="10 11">
    <name type="scientific">Lysobacter enzymogenes</name>
    <dbReference type="NCBI Taxonomy" id="69"/>
    <lineage>
        <taxon>Bacteria</taxon>
        <taxon>Pseudomonadati</taxon>
        <taxon>Pseudomonadota</taxon>
        <taxon>Gammaproteobacteria</taxon>
        <taxon>Lysobacterales</taxon>
        <taxon>Lysobacteraceae</taxon>
        <taxon>Lysobacter</taxon>
    </lineage>
</organism>
<keyword evidence="5" id="KW-0812">Transmembrane</keyword>
<dbReference type="Pfam" id="PF04442">
    <property type="entry name" value="CtaG_Cox11"/>
    <property type="match status" value="1"/>
</dbReference>
<dbReference type="PIRSF" id="PIRSF005413">
    <property type="entry name" value="COX11"/>
    <property type="match status" value="1"/>
</dbReference>